<dbReference type="EMBL" id="JALNTZ010001394">
    <property type="protein sequence ID" value="KAJ3625388.1"/>
    <property type="molecule type" value="Genomic_DNA"/>
</dbReference>
<evidence type="ECO:0000256" key="7">
    <source>
        <dbReference type="ARBA" id="ARBA00022737"/>
    </source>
</evidence>
<comment type="caution">
    <text evidence="11">The sequence shown here is derived from an EMBL/GenBank/DDBJ whole genome shotgun (WGS) entry which is preliminary data.</text>
</comment>
<gene>
    <name evidence="11" type="ORF">Zmor_004246</name>
</gene>
<dbReference type="GO" id="GO:0097354">
    <property type="term" value="P:prenylation"/>
    <property type="evidence" value="ECO:0007669"/>
    <property type="project" value="UniProtKB-UniRule"/>
</dbReference>
<dbReference type="EC" id="2.5.1.58" evidence="2 9"/>
<accession>A0AA38HKN7</accession>
<dbReference type="InterPro" id="IPR045089">
    <property type="entry name" value="PGGT1B-like"/>
</dbReference>
<dbReference type="PANTHER" id="PTHR11774:SF6">
    <property type="entry name" value="PROTEIN FARNESYLTRANSFERASE SUBUNIT BETA"/>
    <property type="match status" value="1"/>
</dbReference>
<evidence type="ECO:0000256" key="9">
    <source>
        <dbReference type="RuleBase" id="RU365056"/>
    </source>
</evidence>
<dbReference type="AlphaFoldDB" id="A0AA38HKN7"/>
<dbReference type="InterPro" id="IPR001330">
    <property type="entry name" value="Prenyltrans"/>
</dbReference>
<comment type="function">
    <text evidence="9">Catalyzes the transfer of a farnesyl moiety from farnesyl diphosphate to a cysteine at the fourth position from the C-terminus of several proteins. The beta subunit is responsible for peptide-binding.</text>
</comment>
<dbReference type="GO" id="GO:0004660">
    <property type="term" value="F:protein farnesyltransferase activity"/>
    <property type="evidence" value="ECO:0007669"/>
    <property type="project" value="UniProtKB-UniRule"/>
</dbReference>
<comment type="catalytic activity">
    <reaction evidence="9">
        <text>L-cysteinyl-[protein] + (2E,6E)-farnesyl diphosphate = S-(2E,6E)-farnesyl-L-cysteinyl-[protein] + diphosphate</text>
        <dbReference type="Rhea" id="RHEA:13345"/>
        <dbReference type="Rhea" id="RHEA-COMP:10131"/>
        <dbReference type="Rhea" id="RHEA-COMP:11535"/>
        <dbReference type="ChEBI" id="CHEBI:29950"/>
        <dbReference type="ChEBI" id="CHEBI:33019"/>
        <dbReference type="ChEBI" id="CHEBI:86019"/>
        <dbReference type="ChEBI" id="CHEBI:175763"/>
    </reaction>
</comment>
<dbReference type="InterPro" id="IPR026872">
    <property type="entry name" value="FTB"/>
</dbReference>
<dbReference type="Proteomes" id="UP001168821">
    <property type="component" value="Unassembled WGS sequence"/>
</dbReference>
<comment type="subunit">
    <text evidence="9">Heterodimer of an alpha and a beta subunit.</text>
</comment>
<keyword evidence="5 9" id="KW-0808">Transferase</keyword>
<keyword evidence="8 9" id="KW-0862">Zinc</keyword>
<comment type="cofactor">
    <cofactor evidence="9">
        <name>Zn(2+)</name>
        <dbReference type="ChEBI" id="CHEBI:29105"/>
    </cofactor>
    <text evidence="9">Binds 1 zinc ion per subunit.</text>
</comment>
<evidence type="ECO:0000256" key="6">
    <source>
        <dbReference type="ARBA" id="ARBA00022723"/>
    </source>
</evidence>
<evidence type="ECO:0000256" key="3">
    <source>
        <dbReference type="ARBA" id="ARBA00015798"/>
    </source>
</evidence>
<sequence>MIQKIRIDAVPNSAVGFLSLCQNPTGGFGGGPQQQSHLAPTYASVCALCTVGLPEALSTVDRKMMYRFLVSLRSREGAFMMHEGGEVDVRGCYCAVVAAKVLHIGTPELFKGTADWIGSCQTYEGGLSGYPGLEAHGGYTYCGVAALVLLQRTDAIDLERLSHWLVQRQMSVEGGFQGRTNKLVDGCYSFWIGCLFQLIDPILPRNALQEYILFLAQSPGGGFRDKPGVPPDYYHTCYVLSGLSACQHGGRGARNTSIVGPFSNLLVVIIRRYAKFLLIIAPQSPIEPKINICLHAFRKAEEYFSALDGLHSRIVEEQ</sequence>
<evidence type="ECO:0000313" key="12">
    <source>
        <dbReference type="Proteomes" id="UP001168821"/>
    </source>
</evidence>
<evidence type="ECO:0000256" key="1">
    <source>
        <dbReference type="ARBA" id="ARBA00010497"/>
    </source>
</evidence>
<dbReference type="Pfam" id="PF00432">
    <property type="entry name" value="Prenyltrans"/>
    <property type="match status" value="1"/>
</dbReference>
<dbReference type="GO" id="GO:0005965">
    <property type="term" value="C:protein farnesyltransferase complex"/>
    <property type="evidence" value="ECO:0007669"/>
    <property type="project" value="UniProtKB-UniRule"/>
</dbReference>
<evidence type="ECO:0000313" key="11">
    <source>
        <dbReference type="EMBL" id="KAJ3625388.1"/>
    </source>
</evidence>
<dbReference type="SUPFAM" id="SSF48239">
    <property type="entry name" value="Terpenoid cyclases/Protein prenyltransferases"/>
    <property type="match status" value="1"/>
</dbReference>
<keyword evidence="6 9" id="KW-0479">Metal-binding</keyword>
<evidence type="ECO:0000256" key="2">
    <source>
        <dbReference type="ARBA" id="ARBA00012702"/>
    </source>
</evidence>
<dbReference type="CDD" id="cd02893">
    <property type="entry name" value="FTase"/>
    <property type="match status" value="1"/>
</dbReference>
<proteinExistence type="inferred from homology"/>
<evidence type="ECO:0000256" key="5">
    <source>
        <dbReference type="ARBA" id="ARBA00022679"/>
    </source>
</evidence>
<dbReference type="InterPro" id="IPR008930">
    <property type="entry name" value="Terpenoid_cyclase/PrenylTrfase"/>
</dbReference>
<evidence type="ECO:0000259" key="10">
    <source>
        <dbReference type="Pfam" id="PF00432"/>
    </source>
</evidence>
<keyword evidence="7" id="KW-0677">Repeat</keyword>
<comment type="similarity">
    <text evidence="1 9">Belongs to the protein prenyltransferase subunit beta family.</text>
</comment>
<dbReference type="PANTHER" id="PTHR11774">
    <property type="entry name" value="GERANYLGERANYL TRANSFERASE TYPE BETA SUBUNIT"/>
    <property type="match status" value="1"/>
</dbReference>
<name>A0AA38HKN7_9CUCU</name>
<evidence type="ECO:0000256" key="8">
    <source>
        <dbReference type="ARBA" id="ARBA00022833"/>
    </source>
</evidence>
<reference evidence="11" key="1">
    <citation type="journal article" date="2023" name="G3 (Bethesda)">
        <title>Whole genome assemblies of Zophobas morio and Tenebrio molitor.</title>
        <authorList>
            <person name="Kaur S."/>
            <person name="Stinson S.A."/>
            <person name="diCenzo G.C."/>
        </authorList>
    </citation>
    <scope>NUCLEOTIDE SEQUENCE</scope>
    <source>
        <strain evidence="11">QUZm001</strain>
    </source>
</reference>
<dbReference type="Gene3D" id="1.50.10.20">
    <property type="match status" value="1"/>
</dbReference>
<keyword evidence="4 9" id="KW-0637">Prenyltransferase</keyword>
<organism evidence="11 12">
    <name type="scientific">Zophobas morio</name>
    <dbReference type="NCBI Taxonomy" id="2755281"/>
    <lineage>
        <taxon>Eukaryota</taxon>
        <taxon>Metazoa</taxon>
        <taxon>Ecdysozoa</taxon>
        <taxon>Arthropoda</taxon>
        <taxon>Hexapoda</taxon>
        <taxon>Insecta</taxon>
        <taxon>Pterygota</taxon>
        <taxon>Neoptera</taxon>
        <taxon>Endopterygota</taxon>
        <taxon>Coleoptera</taxon>
        <taxon>Polyphaga</taxon>
        <taxon>Cucujiformia</taxon>
        <taxon>Tenebrionidae</taxon>
        <taxon>Zophobas</taxon>
    </lineage>
</organism>
<protein>
    <recommendedName>
        <fullName evidence="3 9">Protein farnesyltransferase subunit beta</fullName>
        <shortName evidence="9">FTase-beta</shortName>
        <ecNumber evidence="2 9">2.5.1.58</ecNumber>
    </recommendedName>
</protein>
<keyword evidence="12" id="KW-1185">Reference proteome</keyword>
<feature type="domain" description="Prenyltransferase alpha-alpha toroid" evidence="10">
    <location>
        <begin position="13"/>
        <end position="250"/>
    </location>
</feature>
<evidence type="ECO:0000256" key="4">
    <source>
        <dbReference type="ARBA" id="ARBA00022602"/>
    </source>
</evidence>
<dbReference type="GO" id="GO:0008270">
    <property type="term" value="F:zinc ion binding"/>
    <property type="evidence" value="ECO:0007669"/>
    <property type="project" value="UniProtKB-UniRule"/>
</dbReference>